<proteinExistence type="predicted"/>
<gene>
    <name evidence="2" type="ORF">GYMLUDRAFT_249396</name>
</gene>
<dbReference type="HOGENOM" id="CLU_1219803_0_0_1"/>
<feature type="compositionally biased region" description="Low complexity" evidence="1">
    <location>
        <begin position="116"/>
        <end position="131"/>
    </location>
</feature>
<evidence type="ECO:0000313" key="3">
    <source>
        <dbReference type="Proteomes" id="UP000053593"/>
    </source>
</evidence>
<name>A0A0D0AVV2_9AGAR</name>
<dbReference type="Proteomes" id="UP000053593">
    <property type="component" value="Unassembled WGS sequence"/>
</dbReference>
<evidence type="ECO:0000313" key="2">
    <source>
        <dbReference type="EMBL" id="KIK54685.1"/>
    </source>
</evidence>
<keyword evidence="3" id="KW-1185">Reference proteome</keyword>
<protein>
    <submittedName>
        <fullName evidence="2">Unplaced genomic scaffold GYMLUscaffold_66, whole genome shotgun sequence</fullName>
    </submittedName>
</protein>
<evidence type="ECO:0000256" key="1">
    <source>
        <dbReference type="SAM" id="MobiDB-lite"/>
    </source>
</evidence>
<dbReference type="OrthoDB" id="2634326at2759"/>
<reference evidence="2 3" key="1">
    <citation type="submission" date="2014-04" db="EMBL/GenBank/DDBJ databases">
        <title>Evolutionary Origins and Diversification of the Mycorrhizal Mutualists.</title>
        <authorList>
            <consortium name="DOE Joint Genome Institute"/>
            <consortium name="Mycorrhizal Genomics Consortium"/>
            <person name="Kohler A."/>
            <person name="Kuo A."/>
            <person name="Nagy L.G."/>
            <person name="Floudas D."/>
            <person name="Copeland A."/>
            <person name="Barry K.W."/>
            <person name="Cichocki N."/>
            <person name="Veneault-Fourrey C."/>
            <person name="LaButti K."/>
            <person name="Lindquist E.A."/>
            <person name="Lipzen A."/>
            <person name="Lundell T."/>
            <person name="Morin E."/>
            <person name="Murat C."/>
            <person name="Riley R."/>
            <person name="Ohm R."/>
            <person name="Sun H."/>
            <person name="Tunlid A."/>
            <person name="Henrissat B."/>
            <person name="Grigoriev I.V."/>
            <person name="Hibbett D.S."/>
            <person name="Martin F."/>
        </authorList>
    </citation>
    <scope>NUCLEOTIDE SEQUENCE [LARGE SCALE GENOMIC DNA]</scope>
    <source>
        <strain evidence="2 3">FD-317 M1</strain>
    </source>
</reference>
<organism evidence="2 3">
    <name type="scientific">Collybiopsis luxurians FD-317 M1</name>
    <dbReference type="NCBI Taxonomy" id="944289"/>
    <lineage>
        <taxon>Eukaryota</taxon>
        <taxon>Fungi</taxon>
        <taxon>Dikarya</taxon>
        <taxon>Basidiomycota</taxon>
        <taxon>Agaricomycotina</taxon>
        <taxon>Agaricomycetes</taxon>
        <taxon>Agaricomycetidae</taxon>
        <taxon>Agaricales</taxon>
        <taxon>Marasmiineae</taxon>
        <taxon>Omphalotaceae</taxon>
        <taxon>Collybiopsis</taxon>
        <taxon>Collybiopsis luxurians</taxon>
    </lineage>
</organism>
<sequence>MFNNLDAQCLYRAGFPVFYVQDYRSFNCQVIRRVVSLQQLVPPLVQMSPAYPPYNPIATMQAGSDDKFAVIRIAAIQCFAGSDPFANIHLPSMYTSLYQLGQGCISAPASSLSSMSRSPNSSSFSSSKALSHTPSHLGHDKKLAMHVGINKKQHKTTINSPKQQQDLFADLPHDDILMPPAIPAWANVNVTIKRRDIIPWKRLLLAPDPGLFFSLEDKTQQTPMLQI</sequence>
<dbReference type="EMBL" id="KN834814">
    <property type="protein sequence ID" value="KIK54685.1"/>
    <property type="molecule type" value="Genomic_DNA"/>
</dbReference>
<dbReference type="AlphaFoldDB" id="A0A0D0AVV2"/>
<feature type="region of interest" description="Disordered" evidence="1">
    <location>
        <begin position="116"/>
        <end position="137"/>
    </location>
</feature>
<accession>A0A0D0AVV2</accession>